<evidence type="ECO:0000256" key="1">
    <source>
        <dbReference type="SAM" id="SignalP"/>
    </source>
</evidence>
<protein>
    <recommendedName>
        <fullName evidence="2">PhoD-like phosphatase domain-containing protein</fullName>
    </recommendedName>
</protein>
<dbReference type="EMBL" id="JADGJW010000699">
    <property type="protein sequence ID" value="KAJ3213548.1"/>
    <property type="molecule type" value="Genomic_DNA"/>
</dbReference>
<dbReference type="Gene3D" id="3.60.21.70">
    <property type="entry name" value="PhoD-like phosphatase"/>
    <property type="match status" value="1"/>
</dbReference>
<dbReference type="InterPro" id="IPR038607">
    <property type="entry name" value="PhoD-like_sf"/>
</dbReference>
<gene>
    <name evidence="3" type="ORF">HK099_007295</name>
</gene>
<evidence type="ECO:0000259" key="2">
    <source>
        <dbReference type="Pfam" id="PF19050"/>
    </source>
</evidence>
<feature type="domain" description="PhoD-like phosphatase" evidence="2">
    <location>
        <begin position="512"/>
        <end position="957"/>
    </location>
</feature>
<dbReference type="InterPro" id="IPR018946">
    <property type="entry name" value="PhoD-like_MPP"/>
</dbReference>
<keyword evidence="1" id="KW-0732">Signal</keyword>
<name>A0AAD5U053_9FUNG</name>
<proteinExistence type="predicted"/>
<comment type="caution">
    <text evidence="3">The sequence shown here is derived from an EMBL/GenBank/DDBJ whole genome shotgun (WGS) entry which is preliminary data.</text>
</comment>
<sequence>MLFILLYLTLTHLFKPEEEKKEAINLMKEKFQDFVNYNLNAKDKTQKKIAFLNTHQGLSFDFKTVAEKLDFNYLELNPSLYVLNNGKFGQSDARAEELNSFGLSDFFCEYDIVVVGDTNPDGRFLLKRLDKDPDSCKIERLIMFSTNRFDWTWWDYSEVENNLYYELIRRLYRKLPDRIIWIQNNPWEHRYMRIKLKEKDFPPPYLIRPLGQTLIDPEKVSNADKAFPVIYDHSMLPELEKHLTAEDIKFKKLSHHYGGPKTLAQYSALIDIPYQPSEMKLYENIKYKVLTVIPTTNFLKTLIDTNGFFLANLPEQESLNNKTENWFEYIEYYSKDLGRFFPLQYNNFTHLKTILENFNPNDYKDFLSNNSAYWNEVINKDTLDRWNKDNMSIIEKIKQGINDAAQTVINSTGSTDNFFDRQTKITEFPERVNYHGPYLKYSGNGLIEHWEGSILIVTESSVPPILTVNLIGNTEFFLHVKGFHLDHSSPTLKDVHFWRFDLKLPYGKGNETIQYSYYINGEVEKTFIFHVAGKEDKYWNWAFYSCNGLSQDVTPEDKLKIGGVTPLWKDLMEKHAANPFHVIVGGGDQEWLAIKGKQNKHDHPWSDQLEKEVSFFFLNLYTQSWAEMFIRDAFATIPQVNMLDDHDIWDGFGTYPEFLNQSNVFQGCKRIAVELYLLFQNHTTYDLACTKDEYFGHQNKSYSCVRQFGREITLIAVDARNERSLDQILSPESYTLLEKKVEELTPATTKHLVVVTGVPIIHPRLDFAEKVNKSFGTIKVSTNKFANSVKASIPFLGGAIDGLKKSLGKTGLFKNLINQFGLPELADDLQDHWTHEAHNVERLQFVEIFQRFSERRRIRVTLVAGDVHLALFGRFFNADDPTSLDHRLMYQVTSSAIANIPPPGPVVTSVSSNGTSVHHLNLHTKEEMVKVFEKDVNGNDLNDCCIGRRNYAIVNHQGEDLTFTTLVEPADKDKPCVPYTLIIPPLA</sequence>
<evidence type="ECO:0000313" key="4">
    <source>
        <dbReference type="Proteomes" id="UP001211065"/>
    </source>
</evidence>
<feature type="chain" id="PRO_5042205707" description="PhoD-like phosphatase domain-containing protein" evidence="1">
    <location>
        <begin position="17"/>
        <end position="987"/>
    </location>
</feature>
<dbReference type="Proteomes" id="UP001211065">
    <property type="component" value="Unassembled WGS sequence"/>
</dbReference>
<organism evidence="3 4">
    <name type="scientific">Clydaea vesicula</name>
    <dbReference type="NCBI Taxonomy" id="447962"/>
    <lineage>
        <taxon>Eukaryota</taxon>
        <taxon>Fungi</taxon>
        <taxon>Fungi incertae sedis</taxon>
        <taxon>Chytridiomycota</taxon>
        <taxon>Chytridiomycota incertae sedis</taxon>
        <taxon>Chytridiomycetes</taxon>
        <taxon>Lobulomycetales</taxon>
        <taxon>Lobulomycetaceae</taxon>
        <taxon>Clydaea</taxon>
    </lineage>
</organism>
<evidence type="ECO:0000313" key="3">
    <source>
        <dbReference type="EMBL" id="KAJ3213548.1"/>
    </source>
</evidence>
<dbReference type="PANTHER" id="PTHR46689:SF2">
    <property type="entry name" value="WW DOMAIN PROTEIN (AFU_ORTHOLOGUE AFUA_6G06520)"/>
    <property type="match status" value="1"/>
</dbReference>
<keyword evidence="4" id="KW-1185">Reference proteome</keyword>
<dbReference type="InterPro" id="IPR043904">
    <property type="entry name" value="PhoD_2-like"/>
</dbReference>
<dbReference type="GO" id="GO:0016020">
    <property type="term" value="C:membrane"/>
    <property type="evidence" value="ECO:0007669"/>
    <property type="project" value="TreeGrafter"/>
</dbReference>
<dbReference type="AlphaFoldDB" id="A0AAD5U053"/>
<accession>A0AAD5U053</accession>
<dbReference type="CDD" id="cd07389">
    <property type="entry name" value="MPP_PhoD"/>
    <property type="match status" value="1"/>
</dbReference>
<feature type="signal peptide" evidence="1">
    <location>
        <begin position="1"/>
        <end position="16"/>
    </location>
</feature>
<dbReference type="PANTHER" id="PTHR46689">
    <property type="entry name" value="MEMBRANE PROTEIN, PUTATIVE-RELATED"/>
    <property type="match status" value="1"/>
</dbReference>
<reference evidence="3" key="1">
    <citation type="submission" date="2020-05" db="EMBL/GenBank/DDBJ databases">
        <title>Phylogenomic resolution of chytrid fungi.</title>
        <authorList>
            <person name="Stajich J.E."/>
            <person name="Amses K."/>
            <person name="Simmons R."/>
            <person name="Seto K."/>
            <person name="Myers J."/>
            <person name="Bonds A."/>
            <person name="Quandt C.A."/>
            <person name="Barry K."/>
            <person name="Liu P."/>
            <person name="Grigoriev I."/>
            <person name="Longcore J.E."/>
            <person name="James T.Y."/>
        </authorList>
    </citation>
    <scope>NUCLEOTIDE SEQUENCE</scope>
    <source>
        <strain evidence="3">JEL0476</strain>
    </source>
</reference>
<dbReference type="Pfam" id="PF19050">
    <property type="entry name" value="PhoD_2"/>
    <property type="match status" value="1"/>
</dbReference>